<dbReference type="Gene3D" id="1.10.3720.10">
    <property type="entry name" value="MetI-like"/>
    <property type="match status" value="1"/>
</dbReference>
<evidence type="ECO:0000256" key="3">
    <source>
        <dbReference type="ARBA" id="ARBA00022475"/>
    </source>
</evidence>
<feature type="transmembrane region" description="Helical" evidence="7">
    <location>
        <begin position="213"/>
        <end position="235"/>
    </location>
</feature>
<keyword evidence="3" id="KW-1003">Cell membrane</keyword>
<organism evidence="10 11">
    <name type="scientific">Saccharopolyspora erythraea</name>
    <name type="common">Streptomyces erythraeus</name>
    <dbReference type="NCBI Taxonomy" id="1836"/>
    <lineage>
        <taxon>Bacteria</taxon>
        <taxon>Bacillati</taxon>
        <taxon>Actinomycetota</taxon>
        <taxon>Actinomycetes</taxon>
        <taxon>Pseudonocardiales</taxon>
        <taxon>Pseudonocardiaceae</taxon>
        <taxon>Saccharopolyspora</taxon>
    </lineage>
</organism>
<dbReference type="InterPro" id="IPR035906">
    <property type="entry name" value="MetI-like_sf"/>
</dbReference>
<proteinExistence type="inferred from homology"/>
<evidence type="ECO:0000256" key="6">
    <source>
        <dbReference type="ARBA" id="ARBA00023136"/>
    </source>
</evidence>
<protein>
    <submittedName>
        <fullName evidence="10">Carbohydrate ABC transporter permease</fullName>
    </submittedName>
</protein>
<comment type="similarity">
    <text evidence="7">Belongs to the binding-protein-dependent transport system permease family.</text>
</comment>
<feature type="transmembrane region" description="Helical" evidence="7">
    <location>
        <begin position="255"/>
        <end position="279"/>
    </location>
</feature>
<evidence type="ECO:0000256" key="8">
    <source>
        <dbReference type="SAM" id="MobiDB-lite"/>
    </source>
</evidence>
<dbReference type="RefSeq" id="WP_009947486.1">
    <property type="nucleotide sequence ID" value="NZ_BAAAGS010000053.1"/>
</dbReference>
<evidence type="ECO:0000313" key="10">
    <source>
        <dbReference type="EMBL" id="GAA0551320.1"/>
    </source>
</evidence>
<feature type="region of interest" description="Disordered" evidence="8">
    <location>
        <begin position="1"/>
        <end position="20"/>
    </location>
</feature>
<comment type="subcellular location">
    <subcellularLocation>
        <location evidence="1 7">Cell membrane</location>
        <topology evidence="1 7">Multi-pass membrane protein</topology>
    </subcellularLocation>
</comment>
<feature type="transmembrane region" description="Helical" evidence="7">
    <location>
        <begin position="153"/>
        <end position="173"/>
    </location>
</feature>
<evidence type="ECO:0000256" key="5">
    <source>
        <dbReference type="ARBA" id="ARBA00022989"/>
    </source>
</evidence>
<keyword evidence="2 7" id="KW-0813">Transport</keyword>
<evidence type="ECO:0000256" key="1">
    <source>
        <dbReference type="ARBA" id="ARBA00004651"/>
    </source>
</evidence>
<dbReference type="InterPro" id="IPR000515">
    <property type="entry name" value="MetI-like"/>
</dbReference>
<dbReference type="PANTHER" id="PTHR43744:SF12">
    <property type="entry name" value="ABC TRANSPORTER PERMEASE PROTEIN MG189-RELATED"/>
    <property type="match status" value="1"/>
</dbReference>
<gene>
    <name evidence="10" type="ORF">GCM10009533_57130</name>
</gene>
<dbReference type="Proteomes" id="UP001500729">
    <property type="component" value="Unassembled WGS sequence"/>
</dbReference>
<dbReference type="EMBL" id="BAAAGS010000053">
    <property type="protein sequence ID" value="GAA0551320.1"/>
    <property type="molecule type" value="Genomic_DNA"/>
</dbReference>
<keyword evidence="5 7" id="KW-1133">Transmembrane helix</keyword>
<name>A0ABN1DSW5_SACER</name>
<feature type="domain" description="ABC transmembrane type-1" evidence="9">
    <location>
        <begin position="89"/>
        <end position="279"/>
    </location>
</feature>
<keyword evidence="11" id="KW-1185">Reference proteome</keyword>
<comment type="caution">
    <text evidence="10">The sequence shown here is derived from an EMBL/GenBank/DDBJ whole genome shotgun (WGS) entry which is preliminary data.</text>
</comment>
<feature type="transmembrane region" description="Helical" evidence="7">
    <location>
        <begin position="125"/>
        <end position="147"/>
    </location>
</feature>
<evidence type="ECO:0000313" key="11">
    <source>
        <dbReference type="Proteomes" id="UP001500729"/>
    </source>
</evidence>
<evidence type="ECO:0000259" key="9">
    <source>
        <dbReference type="PROSITE" id="PS50928"/>
    </source>
</evidence>
<evidence type="ECO:0000256" key="4">
    <source>
        <dbReference type="ARBA" id="ARBA00022692"/>
    </source>
</evidence>
<sequence>MSPRTNLDRRTHLRRPAGVRPRARRPGALAYALLVAVIVSSAFPLYWSFVVSSSDSSAIGEATPPLVPGGYFVDNALRVFDTVDFWLAIKNSLIVSGTVMVSNVVLSSLAGFAFARLRFPGRNTLFLVVIGTVMVPAQLGVVPLYMVVSDFGWYGKLEAVIVPALVNAFSVFWMRQACEESVPVELVDAARVDGCSLWGTFRHVGVPAIRPQAAVLAMMTFMTAWNDFFWPLIVLDPNDSPTVQVALSRLASGYFLDYSLMLTGATLGVLPVIAIFVLLARQIVNGLTRVSVNG</sequence>
<evidence type="ECO:0000256" key="2">
    <source>
        <dbReference type="ARBA" id="ARBA00022448"/>
    </source>
</evidence>
<dbReference type="SUPFAM" id="SSF161098">
    <property type="entry name" value="MetI-like"/>
    <property type="match status" value="1"/>
</dbReference>
<feature type="transmembrane region" description="Helical" evidence="7">
    <location>
        <begin position="28"/>
        <end position="47"/>
    </location>
</feature>
<dbReference type="PROSITE" id="PS50928">
    <property type="entry name" value="ABC_TM1"/>
    <property type="match status" value="1"/>
</dbReference>
<reference evidence="10 11" key="1">
    <citation type="journal article" date="2019" name="Int. J. Syst. Evol. Microbiol.">
        <title>The Global Catalogue of Microorganisms (GCM) 10K type strain sequencing project: providing services to taxonomists for standard genome sequencing and annotation.</title>
        <authorList>
            <consortium name="The Broad Institute Genomics Platform"/>
            <consortium name="The Broad Institute Genome Sequencing Center for Infectious Disease"/>
            <person name="Wu L."/>
            <person name="Ma J."/>
        </authorList>
    </citation>
    <scope>NUCLEOTIDE SEQUENCE [LARGE SCALE GENOMIC DNA]</scope>
    <source>
        <strain evidence="10 11">JCM 10303</strain>
    </source>
</reference>
<evidence type="ECO:0000256" key="7">
    <source>
        <dbReference type="RuleBase" id="RU363032"/>
    </source>
</evidence>
<feature type="compositionally biased region" description="Basic residues" evidence="8">
    <location>
        <begin position="11"/>
        <end position="20"/>
    </location>
</feature>
<keyword evidence="6 7" id="KW-0472">Membrane</keyword>
<dbReference type="Pfam" id="PF00528">
    <property type="entry name" value="BPD_transp_1"/>
    <property type="match status" value="1"/>
</dbReference>
<dbReference type="PANTHER" id="PTHR43744">
    <property type="entry name" value="ABC TRANSPORTER PERMEASE PROTEIN MG189-RELATED-RELATED"/>
    <property type="match status" value="1"/>
</dbReference>
<dbReference type="CDD" id="cd06261">
    <property type="entry name" value="TM_PBP2"/>
    <property type="match status" value="1"/>
</dbReference>
<accession>A0ABN1DSW5</accession>
<keyword evidence="4 7" id="KW-0812">Transmembrane</keyword>
<feature type="transmembrane region" description="Helical" evidence="7">
    <location>
        <begin position="93"/>
        <end position="113"/>
    </location>
</feature>
<feature type="compositionally biased region" description="Basic and acidic residues" evidence="8">
    <location>
        <begin position="1"/>
        <end position="10"/>
    </location>
</feature>